<feature type="transmembrane region" description="Helical" evidence="11">
    <location>
        <begin position="272"/>
        <end position="292"/>
    </location>
</feature>
<comment type="similarity">
    <text evidence="2">Belongs to the major facilitator superfamily. Metabolite:H+ Symporter (MHS) family (TC 2.A.1.6) family.</text>
</comment>
<reference evidence="13" key="1">
    <citation type="journal article" date="2014" name="Int. J. Syst. Evol. Microbiol.">
        <title>Complete genome sequence of Corynebacterium casei LMG S-19264T (=DSM 44701T), isolated from a smear-ripened cheese.</title>
        <authorList>
            <consortium name="US DOE Joint Genome Institute (JGI-PGF)"/>
            <person name="Walter F."/>
            <person name="Albersmeier A."/>
            <person name="Kalinowski J."/>
            <person name="Ruckert C."/>
        </authorList>
    </citation>
    <scope>NUCLEOTIDE SEQUENCE</scope>
    <source>
        <strain evidence="13">JCM 3313</strain>
    </source>
</reference>
<dbReference type="PANTHER" id="PTHR43045:SF2">
    <property type="entry name" value="INNER MEMBRANE METABOLITE TRANSPORT PROTEIN YHJE"/>
    <property type="match status" value="1"/>
</dbReference>
<keyword evidence="14" id="KW-1185">Reference proteome</keyword>
<evidence type="ECO:0000256" key="2">
    <source>
        <dbReference type="ARBA" id="ARBA00008240"/>
    </source>
</evidence>
<dbReference type="InterPro" id="IPR005829">
    <property type="entry name" value="Sugar_transporter_CS"/>
</dbReference>
<dbReference type="InterPro" id="IPR020846">
    <property type="entry name" value="MFS_dom"/>
</dbReference>
<name>A0A918AH32_9PSEU</name>
<organism evidence="13 14">
    <name type="scientific">Saccharothrix coeruleofusca</name>
    <dbReference type="NCBI Taxonomy" id="33919"/>
    <lineage>
        <taxon>Bacteria</taxon>
        <taxon>Bacillati</taxon>
        <taxon>Actinomycetota</taxon>
        <taxon>Actinomycetes</taxon>
        <taxon>Pseudonocardiales</taxon>
        <taxon>Pseudonocardiaceae</taxon>
        <taxon>Saccharothrix</taxon>
    </lineage>
</organism>
<feature type="transmembrane region" description="Helical" evidence="11">
    <location>
        <begin position="148"/>
        <end position="169"/>
    </location>
</feature>
<keyword evidence="6" id="KW-0769">Symport</keyword>
<dbReference type="Pfam" id="PF00083">
    <property type="entry name" value="Sugar_tr"/>
    <property type="match status" value="2"/>
</dbReference>
<dbReference type="FunFam" id="1.20.1250.20:FF:000001">
    <property type="entry name" value="Dicarboxylate MFS transporter"/>
    <property type="match status" value="1"/>
</dbReference>
<dbReference type="CDD" id="cd17369">
    <property type="entry name" value="MFS_ShiA_like"/>
    <property type="match status" value="1"/>
</dbReference>
<feature type="transmembrane region" description="Helical" evidence="11">
    <location>
        <begin position="301"/>
        <end position="320"/>
    </location>
</feature>
<feature type="transmembrane region" description="Helical" evidence="11">
    <location>
        <begin position="390"/>
        <end position="409"/>
    </location>
</feature>
<evidence type="ECO:0000256" key="8">
    <source>
        <dbReference type="ARBA" id="ARBA00023136"/>
    </source>
</evidence>
<proteinExistence type="inferred from homology"/>
<evidence type="ECO:0000256" key="11">
    <source>
        <dbReference type="SAM" id="Phobius"/>
    </source>
</evidence>
<feature type="transmembrane region" description="Helical" evidence="11">
    <location>
        <begin position="326"/>
        <end position="350"/>
    </location>
</feature>
<feature type="domain" description="Major facilitator superfamily (MFS) profile" evidence="12">
    <location>
        <begin position="8"/>
        <end position="413"/>
    </location>
</feature>
<evidence type="ECO:0000256" key="5">
    <source>
        <dbReference type="ARBA" id="ARBA00022692"/>
    </source>
</evidence>
<feature type="transmembrane region" description="Helical" evidence="11">
    <location>
        <begin position="45"/>
        <end position="69"/>
    </location>
</feature>
<dbReference type="InterPro" id="IPR005828">
    <property type="entry name" value="MFS_sugar_transport-like"/>
</dbReference>
<dbReference type="Proteomes" id="UP000639606">
    <property type="component" value="Unassembled WGS sequence"/>
</dbReference>
<evidence type="ECO:0000256" key="6">
    <source>
        <dbReference type="ARBA" id="ARBA00022847"/>
    </source>
</evidence>
<dbReference type="EMBL" id="BMRG01000001">
    <property type="protein sequence ID" value="GGP35543.1"/>
    <property type="molecule type" value="Genomic_DNA"/>
</dbReference>
<dbReference type="PROSITE" id="PS50850">
    <property type="entry name" value="MFS"/>
    <property type="match status" value="1"/>
</dbReference>
<evidence type="ECO:0000259" key="12">
    <source>
        <dbReference type="PROSITE" id="PS50850"/>
    </source>
</evidence>
<dbReference type="Gene3D" id="1.20.1250.20">
    <property type="entry name" value="MFS general substrate transporter like domains"/>
    <property type="match status" value="1"/>
</dbReference>
<comment type="caution">
    <text evidence="13">The sequence shown here is derived from an EMBL/GenBank/DDBJ whole genome shotgun (WGS) entry which is preliminary data.</text>
</comment>
<dbReference type="SUPFAM" id="SSF103473">
    <property type="entry name" value="MFS general substrate transporter"/>
    <property type="match status" value="1"/>
</dbReference>
<keyword evidence="7 11" id="KW-1133">Transmembrane helix</keyword>
<comment type="subcellular location">
    <subcellularLocation>
        <location evidence="1">Cell membrane</location>
        <topology evidence="1">Multi-pass membrane protein</topology>
    </subcellularLocation>
</comment>
<dbReference type="AlphaFoldDB" id="A0A918AH32"/>
<feature type="transmembrane region" description="Helical" evidence="11">
    <location>
        <begin position="235"/>
        <end position="260"/>
    </location>
</feature>
<keyword evidence="5 11" id="KW-0812">Transmembrane</keyword>
<dbReference type="RefSeq" id="WP_229794894.1">
    <property type="nucleotide sequence ID" value="NZ_BMRG01000001.1"/>
</dbReference>
<evidence type="ECO:0000313" key="13">
    <source>
        <dbReference type="EMBL" id="GGP35543.1"/>
    </source>
</evidence>
<feature type="transmembrane region" description="Helical" evidence="11">
    <location>
        <begin position="181"/>
        <end position="202"/>
    </location>
</feature>
<evidence type="ECO:0000256" key="7">
    <source>
        <dbReference type="ARBA" id="ARBA00022989"/>
    </source>
</evidence>
<feature type="transmembrane region" description="Helical" evidence="11">
    <location>
        <begin position="81"/>
        <end position="103"/>
    </location>
</feature>
<dbReference type="GO" id="GO:0005886">
    <property type="term" value="C:plasma membrane"/>
    <property type="evidence" value="ECO:0007669"/>
    <property type="project" value="UniProtKB-SubCell"/>
</dbReference>
<dbReference type="PANTHER" id="PTHR43045">
    <property type="entry name" value="SHIKIMATE TRANSPORTER"/>
    <property type="match status" value="1"/>
</dbReference>
<reference evidence="13" key="2">
    <citation type="submission" date="2020-09" db="EMBL/GenBank/DDBJ databases">
        <authorList>
            <person name="Sun Q."/>
            <person name="Ohkuma M."/>
        </authorList>
    </citation>
    <scope>NUCLEOTIDE SEQUENCE</scope>
    <source>
        <strain evidence="13">JCM 3313</strain>
    </source>
</reference>
<dbReference type="PROSITE" id="PS00217">
    <property type="entry name" value="SUGAR_TRANSPORT_2"/>
    <property type="match status" value="1"/>
</dbReference>
<evidence type="ECO:0000256" key="1">
    <source>
        <dbReference type="ARBA" id="ARBA00004651"/>
    </source>
</evidence>
<feature type="transmembrane region" description="Helical" evidence="11">
    <location>
        <begin position="21"/>
        <end position="39"/>
    </location>
</feature>
<keyword evidence="3" id="KW-0813">Transport</keyword>
<evidence type="ECO:0000256" key="3">
    <source>
        <dbReference type="ARBA" id="ARBA00022448"/>
    </source>
</evidence>
<evidence type="ECO:0000256" key="9">
    <source>
        <dbReference type="ARBA" id="ARBA00037295"/>
    </source>
</evidence>
<gene>
    <name evidence="13" type="ORF">GCM10010185_03050</name>
</gene>
<sequence length="420" mass="43400">MSTRTSRVALASFVGTAIEFYDFYIYGTAAALVLNSAFFPTLSPVAGSLAALSTFAVAFVARPLGAVLFGHFGDRVGRKATLVASLLLMGLSTVAIGLLPGYASIGVAAPVALTALRFLQGLGLGGEWGGAALLAAEHAPAGRRGWYSVFPQLGPAVGFFAAGGSFLVLSAVLDDAAFRAWGWRVPFLASAVLVLVGLRVRLKIAETPAFTKVLQERERSSLPVLEMLRRAPARLLLGGGTIVVCYVLFYVATTFGLAHATGVLGAPRAGVLADQIVAVWAMAAATVAACLLSDRWGRKPVLVSGCLAAVGAGAVFAPLLHGGQHLAAFVLALLAMGWVYGPLGALLPELFPTRFRYSASSLAYNLGGVLGGALAPTVATWLVHRHGPQSVAWYVAAAAAASVVCVLLLPETIGEEVQTT</sequence>
<dbReference type="InterPro" id="IPR036259">
    <property type="entry name" value="MFS_trans_sf"/>
</dbReference>
<keyword evidence="4" id="KW-1003">Cell membrane</keyword>
<evidence type="ECO:0000256" key="10">
    <source>
        <dbReference type="ARBA" id="ARBA00039918"/>
    </source>
</evidence>
<evidence type="ECO:0000256" key="4">
    <source>
        <dbReference type="ARBA" id="ARBA00022475"/>
    </source>
</evidence>
<keyword evidence="8 11" id="KW-0472">Membrane</keyword>
<evidence type="ECO:0000313" key="14">
    <source>
        <dbReference type="Proteomes" id="UP000639606"/>
    </source>
</evidence>
<dbReference type="GO" id="GO:0015293">
    <property type="term" value="F:symporter activity"/>
    <property type="evidence" value="ECO:0007669"/>
    <property type="project" value="UniProtKB-KW"/>
</dbReference>
<feature type="transmembrane region" description="Helical" evidence="11">
    <location>
        <begin position="362"/>
        <end position="384"/>
    </location>
</feature>
<accession>A0A918AH32</accession>
<protein>
    <recommendedName>
        <fullName evidence="10">Putative proline/betaine transporter</fullName>
    </recommendedName>
</protein>
<comment type="function">
    <text evidence="9">May be a proton symporter involved in the uptake of osmolytes such as proline and glycine betaine.</text>
</comment>
<feature type="transmembrane region" description="Helical" evidence="11">
    <location>
        <begin position="115"/>
        <end position="136"/>
    </location>
</feature>